<keyword evidence="2" id="KW-0472">Membrane</keyword>
<evidence type="ECO:0000256" key="2">
    <source>
        <dbReference type="SAM" id="Phobius"/>
    </source>
</evidence>
<name>A0A0G4FAI9_9ALVE</name>
<evidence type="ECO:0000313" key="3">
    <source>
        <dbReference type="EMBL" id="CEM09485.1"/>
    </source>
</evidence>
<keyword evidence="2" id="KW-1133">Transmembrane helix</keyword>
<evidence type="ECO:0000256" key="1">
    <source>
        <dbReference type="SAM" id="MobiDB-lite"/>
    </source>
</evidence>
<dbReference type="VEuPathDB" id="CryptoDB:Cvel_183"/>
<feature type="transmembrane region" description="Helical" evidence="2">
    <location>
        <begin position="104"/>
        <end position="128"/>
    </location>
</feature>
<evidence type="ECO:0008006" key="4">
    <source>
        <dbReference type="Google" id="ProtNLM"/>
    </source>
</evidence>
<feature type="transmembrane region" description="Helical" evidence="2">
    <location>
        <begin position="38"/>
        <end position="61"/>
    </location>
</feature>
<feature type="compositionally biased region" description="Pro residues" evidence="1">
    <location>
        <begin position="158"/>
        <end position="173"/>
    </location>
</feature>
<feature type="region of interest" description="Disordered" evidence="1">
    <location>
        <begin position="135"/>
        <end position="220"/>
    </location>
</feature>
<dbReference type="PhylomeDB" id="A0A0G4FAI9"/>
<protein>
    <recommendedName>
        <fullName evidence="4">BAP29/BAP31 transmembrane domain-containing protein</fullName>
    </recommendedName>
</protein>
<proteinExistence type="predicted"/>
<dbReference type="AlphaFoldDB" id="A0A0G4FAI9"/>
<accession>A0A0G4FAI9</accession>
<sequence length="220" mass="23860">MKFEAFVLIPLGVVMILMLLSGIRFVQGLAVKLGHLRVAMNGVGITLNIMCFAWAGIRFAFEAHQLARYSSWRTAVMPAMFQHVMPPALDEKFKMKLWRLERNYWICLFTLVIWLTVMRSSTVFSWFWKQIDGAKSAGGGGGADTGKKPSGSGKMPAPSAPPMPTSIPAPSAPPAEEVMKGADEEGAANEARRRKYVAEEGKGGGDNPGKGKAAEASKSK</sequence>
<dbReference type="EMBL" id="CDMZ01000221">
    <property type="protein sequence ID" value="CEM09485.1"/>
    <property type="molecule type" value="Genomic_DNA"/>
</dbReference>
<gene>
    <name evidence="3" type="ORF">Cvel_183</name>
</gene>
<reference evidence="3" key="1">
    <citation type="submission" date="2014-11" db="EMBL/GenBank/DDBJ databases">
        <authorList>
            <person name="Otto D Thomas"/>
            <person name="Naeem Raeece"/>
        </authorList>
    </citation>
    <scope>NUCLEOTIDE SEQUENCE</scope>
</reference>
<keyword evidence="2" id="KW-0812">Transmembrane</keyword>
<feature type="compositionally biased region" description="Low complexity" evidence="1">
    <location>
        <begin position="148"/>
        <end position="157"/>
    </location>
</feature>
<organism evidence="3">
    <name type="scientific">Chromera velia CCMP2878</name>
    <dbReference type="NCBI Taxonomy" id="1169474"/>
    <lineage>
        <taxon>Eukaryota</taxon>
        <taxon>Sar</taxon>
        <taxon>Alveolata</taxon>
        <taxon>Colpodellida</taxon>
        <taxon>Chromeraceae</taxon>
        <taxon>Chromera</taxon>
    </lineage>
</organism>